<evidence type="ECO:0000256" key="4">
    <source>
        <dbReference type="ARBA" id="ARBA00022840"/>
    </source>
</evidence>
<dbReference type="InterPro" id="IPR050339">
    <property type="entry name" value="CC_SR_Kinase"/>
</dbReference>
<proteinExistence type="predicted"/>
<dbReference type="SUPFAM" id="SSF56112">
    <property type="entry name" value="Protein kinase-like (PK-like)"/>
    <property type="match status" value="1"/>
</dbReference>
<dbReference type="PANTHER" id="PTHR11042:SF136">
    <property type="entry name" value="EIF-2-ALPHA KINASE GCN2"/>
    <property type="match status" value="1"/>
</dbReference>
<dbReference type="GO" id="GO:0004694">
    <property type="term" value="F:eukaryotic translation initiation factor 2alpha kinase activity"/>
    <property type="evidence" value="ECO:0007669"/>
    <property type="project" value="TreeGrafter"/>
</dbReference>
<comment type="caution">
    <text evidence="6">The sequence shown here is derived from an EMBL/GenBank/DDBJ whole genome shotgun (WGS) entry which is preliminary data.</text>
</comment>
<protein>
    <submittedName>
        <fullName evidence="6">Uncharacterized protein</fullName>
    </submittedName>
</protein>
<dbReference type="GO" id="GO:0005524">
    <property type="term" value="F:ATP binding"/>
    <property type="evidence" value="ECO:0007669"/>
    <property type="project" value="UniProtKB-KW"/>
</dbReference>
<sequence length="109" mass="12446">MAPAMLISFSILVISSVSCSHAHTQREVATLSRLQHQHIVRYYQAWFETGITVSCDDSSCGSRTVVSSSFSYVDRSVSDHLGQDNKLESTYLYIQMEYCPRFFLSFLIY</sequence>
<dbReference type="GO" id="GO:0005634">
    <property type="term" value="C:nucleus"/>
    <property type="evidence" value="ECO:0007669"/>
    <property type="project" value="TreeGrafter"/>
</dbReference>
<name>A0A6N2BJ98_SOLCI</name>
<reference evidence="6" key="1">
    <citation type="submission" date="2019-05" db="EMBL/GenBank/DDBJ databases">
        <title>The de novo reference genome and transcriptome assemblies of the wild tomato species Solanum chilense.</title>
        <authorList>
            <person name="Stam R."/>
            <person name="Nosenko T."/>
            <person name="Hoerger A.C."/>
            <person name="Stephan W."/>
            <person name="Seidel M.A."/>
            <person name="Kuhn J.M.M."/>
            <person name="Haberer G."/>
            <person name="Tellier A."/>
        </authorList>
    </citation>
    <scope>NUCLEOTIDE SEQUENCE</scope>
    <source>
        <tissue evidence="6">Mature leaves</tissue>
    </source>
</reference>
<evidence type="ECO:0000256" key="1">
    <source>
        <dbReference type="ARBA" id="ARBA00022679"/>
    </source>
</evidence>
<dbReference type="Gene3D" id="3.30.200.20">
    <property type="entry name" value="Phosphorylase Kinase, domain 1"/>
    <property type="match status" value="1"/>
</dbReference>
<evidence type="ECO:0000256" key="2">
    <source>
        <dbReference type="ARBA" id="ARBA00022741"/>
    </source>
</evidence>
<dbReference type="EMBL" id="RXGB01002517">
    <property type="protein sequence ID" value="TMW94825.1"/>
    <property type="molecule type" value="Genomic_DNA"/>
</dbReference>
<evidence type="ECO:0000313" key="6">
    <source>
        <dbReference type="EMBL" id="TMW94825.1"/>
    </source>
</evidence>
<keyword evidence="5" id="KW-0732">Signal</keyword>
<dbReference type="InterPro" id="IPR011009">
    <property type="entry name" value="Kinase-like_dom_sf"/>
</dbReference>
<keyword evidence="3" id="KW-0418">Kinase</keyword>
<keyword evidence="2" id="KW-0547">Nucleotide-binding</keyword>
<keyword evidence="1" id="KW-0808">Transferase</keyword>
<dbReference type="PANTHER" id="PTHR11042">
    <property type="entry name" value="EUKARYOTIC TRANSLATION INITIATION FACTOR 2-ALPHA KINASE EIF2-ALPHA KINASE -RELATED"/>
    <property type="match status" value="1"/>
</dbReference>
<feature type="chain" id="PRO_5026816296" evidence="5">
    <location>
        <begin position="23"/>
        <end position="109"/>
    </location>
</feature>
<evidence type="ECO:0000256" key="5">
    <source>
        <dbReference type="SAM" id="SignalP"/>
    </source>
</evidence>
<feature type="signal peptide" evidence="5">
    <location>
        <begin position="1"/>
        <end position="22"/>
    </location>
</feature>
<gene>
    <name evidence="6" type="ORF">EJD97_009737</name>
</gene>
<evidence type="ECO:0000256" key="3">
    <source>
        <dbReference type="ARBA" id="ARBA00022777"/>
    </source>
</evidence>
<keyword evidence="4" id="KW-0067">ATP-binding</keyword>
<dbReference type="GO" id="GO:0005829">
    <property type="term" value="C:cytosol"/>
    <property type="evidence" value="ECO:0007669"/>
    <property type="project" value="TreeGrafter"/>
</dbReference>
<dbReference type="AlphaFoldDB" id="A0A6N2BJ98"/>
<accession>A0A6N2BJ98</accession>
<organism evidence="6">
    <name type="scientific">Solanum chilense</name>
    <name type="common">Tomato</name>
    <name type="synonym">Lycopersicon chilense</name>
    <dbReference type="NCBI Taxonomy" id="4083"/>
    <lineage>
        <taxon>Eukaryota</taxon>
        <taxon>Viridiplantae</taxon>
        <taxon>Streptophyta</taxon>
        <taxon>Embryophyta</taxon>
        <taxon>Tracheophyta</taxon>
        <taxon>Spermatophyta</taxon>
        <taxon>Magnoliopsida</taxon>
        <taxon>eudicotyledons</taxon>
        <taxon>Gunneridae</taxon>
        <taxon>Pentapetalae</taxon>
        <taxon>asterids</taxon>
        <taxon>lamiids</taxon>
        <taxon>Solanales</taxon>
        <taxon>Solanaceae</taxon>
        <taxon>Solanoideae</taxon>
        <taxon>Solaneae</taxon>
        <taxon>Solanum</taxon>
        <taxon>Solanum subgen. Lycopersicon</taxon>
    </lineage>
</organism>